<dbReference type="GO" id="GO:0031985">
    <property type="term" value="C:Golgi cisterna"/>
    <property type="evidence" value="ECO:0007669"/>
    <property type="project" value="TreeGrafter"/>
</dbReference>
<dbReference type="GO" id="GO:0000301">
    <property type="term" value="P:retrograde transport, vesicle recycling within Golgi"/>
    <property type="evidence" value="ECO:0007669"/>
    <property type="project" value="TreeGrafter"/>
</dbReference>
<dbReference type="Proteomes" id="UP000315295">
    <property type="component" value="Unassembled WGS sequence"/>
</dbReference>
<keyword evidence="5" id="KW-0175">Coiled coil</keyword>
<accession>A0A540LN62</accession>
<dbReference type="EMBL" id="VIEB01000527">
    <property type="protein sequence ID" value="TQD87702.1"/>
    <property type="molecule type" value="Genomic_DNA"/>
</dbReference>
<dbReference type="PANTHER" id="PTHR13815">
    <property type="entry name" value="GOLGIN-84"/>
    <property type="match status" value="1"/>
</dbReference>
<evidence type="ECO:0000256" key="4">
    <source>
        <dbReference type="ARBA" id="ARBA00023034"/>
    </source>
</evidence>
<name>A0A540LN62_MALBA</name>
<dbReference type="GO" id="GO:0007030">
    <property type="term" value="P:Golgi organization"/>
    <property type="evidence" value="ECO:0007669"/>
    <property type="project" value="InterPro"/>
</dbReference>
<keyword evidence="3" id="KW-1133">Transmembrane helix</keyword>
<evidence type="ECO:0000256" key="6">
    <source>
        <dbReference type="ARBA" id="ARBA00023136"/>
    </source>
</evidence>
<evidence type="ECO:0000313" key="8">
    <source>
        <dbReference type="Proteomes" id="UP000315295"/>
    </source>
</evidence>
<protein>
    <submittedName>
        <fullName evidence="7">Uncharacterized protein</fullName>
    </submittedName>
</protein>
<dbReference type="GO" id="GO:0000139">
    <property type="term" value="C:Golgi membrane"/>
    <property type="evidence" value="ECO:0007669"/>
    <property type="project" value="UniProtKB-SubCell"/>
</dbReference>
<reference evidence="7 8" key="1">
    <citation type="journal article" date="2019" name="G3 (Bethesda)">
        <title>Sequencing of a Wild Apple (Malus baccata) Genome Unravels the Differences Between Cultivated and Wild Apple Species Regarding Disease Resistance and Cold Tolerance.</title>
        <authorList>
            <person name="Chen X."/>
        </authorList>
    </citation>
    <scope>NUCLEOTIDE SEQUENCE [LARGE SCALE GENOMIC DNA]</scope>
    <source>
        <strain evidence="8">cv. Shandingzi</strain>
        <tissue evidence="7">Leaves</tissue>
    </source>
</reference>
<evidence type="ECO:0000256" key="3">
    <source>
        <dbReference type="ARBA" id="ARBA00022989"/>
    </source>
</evidence>
<sequence length="86" mass="9824">MPGKLSVNITLSTFLKCSISGMRVEMASMKRDAEHYSRQEHMELGKRYRELTDLLALFVQAATTRLNAFITSRMRRKLDICVGSLV</sequence>
<dbReference type="InterPro" id="IPR019177">
    <property type="entry name" value="Golgin_subfamily_A_member_5"/>
</dbReference>
<gene>
    <name evidence="7" type="ORF">C1H46_026706</name>
</gene>
<evidence type="ECO:0000313" key="7">
    <source>
        <dbReference type="EMBL" id="TQD87702.1"/>
    </source>
</evidence>
<keyword evidence="6" id="KW-0472">Membrane</keyword>
<evidence type="ECO:0000256" key="5">
    <source>
        <dbReference type="ARBA" id="ARBA00023054"/>
    </source>
</evidence>
<organism evidence="7 8">
    <name type="scientific">Malus baccata</name>
    <name type="common">Siberian crab apple</name>
    <name type="synonym">Pyrus baccata</name>
    <dbReference type="NCBI Taxonomy" id="106549"/>
    <lineage>
        <taxon>Eukaryota</taxon>
        <taxon>Viridiplantae</taxon>
        <taxon>Streptophyta</taxon>
        <taxon>Embryophyta</taxon>
        <taxon>Tracheophyta</taxon>
        <taxon>Spermatophyta</taxon>
        <taxon>Magnoliopsida</taxon>
        <taxon>eudicotyledons</taxon>
        <taxon>Gunneridae</taxon>
        <taxon>Pentapetalae</taxon>
        <taxon>rosids</taxon>
        <taxon>fabids</taxon>
        <taxon>Rosales</taxon>
        <taxon>Rosaceae</taxon>
        <taxon>Amygdaloideae</taxon>
        <taxon>Maleae</taxon>
        <taxon>Malus</taxon>
    </lineage>
</organism>
<keyword evidence="2" id="KW-0812">Transmembrane</keyword>
<proteinExistence type="predicted"/>
<evidence type="ECO:0000256" key="2">
    <source>
        <dbReference type="ARBA" id="ARBA00022692"/>
    </source>
</evidence>
<dbReference type="STRING" id="106549.A0A540LN62"/>
<comment type="caution">
    <text evidence="7">The sequence shown here is derived from an EMBL/GenBank/DDBJ whole genome shotgun (WGS) entry which is preliminary data.</text>
</comment>
<comment type="subcellular location">
    <subcellularLocation>
        <location evidence="1">Golgi apparatus membrane</location>
        <topology evidence="1">Single-pass membrane protein</topology>
    </subcellularLocation>
</comment>
<keyword evidence="8" id="KW-1185">Reference proteome</keyword>
<dbReference type="AlphaFoldDB" id="A0A540LN62"/>
<dbReference type="PANTHER" id="PTHR13815:SF7">
    <property type="entry name" value="GOLGIN SUBFAMILY A MEMBER 5"/>
    <property type="match status" value="1"/>
</dbReference>
<evidence type="ECO:0000256" key="1">
    <source>
        <dbReference type="ARBA" id="ARBA00004194"/>
    </source>
</evidence>
<keyword evidence="4" id="KW-0333">Golgi apparatus</keyword>